<accession>A0A8R7UJX6</accession>
<reference evidence="3" key="1">
    <citation type="journal article" date="2013" name="Nature">
        <title>Draft genome of the wheat A-genome progenitor Triticum urartu.</title>
        <authorList>
            <person name="Ling H.Q."/>
            <person name="Zhao S."/>
            <person name="Liu D."/>
            <person name="Wang J."/>
            <person name="Sun H."/>
            <person name="Zhang C."/>
            <person name="Fan H."/>
            <person name="Li D."/>
            <person name="Dong L."/>
            <person name="Tao Y."/>
            <person name="Gao C."/>
            <person name="Wu H."/>
            <person name="Li Y."/>
            <person name="Cui Y."/>
            <person name="Guo X."/>
            <person name="Zheng S."/>
            <person name="Wang B."/>
            <person name="Yu K."/>
            <person name="Liang Q."/>
            <person name="Yang W."/>
            <person name="Lou X."/>
            <person name="Chen J."/>
            <person name="Feng M."/>
            <person name="Jian J."/>
            <person name="Zhang X."/>
            <person name="Luo G."/>
            <person name="Jiang Y."/>
            <person name="Liu J."/>
            <person name="Wang Z."/>
            <person name="Sha Y."/>
            <person name="Zhang B."/>
            <person name="Wu H."/>
            <person name="Tang D."/>
            <person name="Shen Q."/>
            <person name="Xue P."/>
            <person name="Zou S."/>
            <person name="Wang X."/>
            <person name="Liu X."/>
            <person name="Wang F."/>
            <person name="Yang Y."/>
            <person name="An X."/>
            <person name="Dong Z."/>
            <person name="Zhang K."/>
            <person name="Zhang X."/>
            <person name="Luo M.C."/>
            <person name="Dvorak J."/>
            <person name="Tong Y."/>
            <person name="Wang J."/>
            <person name="Yang H."/>
            <person name="Li Z."/>
            <person name="Wang D."/>
            <person name="Zhang A."/>
            <person name="Wang J."/>
        </authorList>
    </citation>
    <scope>NUCLEOTIDE SEQUENCE</scope>
    <source>
        <strain evidence="3">cv. G1812</strain>
    </source>
</reference>
<dbReference type="Proteomes" id="UP000015106">
    <property type="component" value="Chromosome 5"/>
</dbReference>
<sequence>MVVFFSGGSTELPPAILFHVKNNLIKGIFGLLLVLTIGSVAFCFNIRRARDYFIILQIKYIYNRRIGPFCCPRVVGFS</sequence>
<keyword evidence="3" id="KW-1185">Reference proteome</keyword>
<proteinExistence type="predicted"/>
<reference evidence="2" key="3">
    <citation type="submission" date="2022-06" db="UniProtKB">
        <authorList>
            <consortium name="EnsemblPlants"/>
        </authorList>
    </citation>
    <scope>IDENTIFICATION</scope>
</reference>
<evidence type="ECO:0000313" key="3">
    <source>
        <dbReference type="Proteomes" id="UP000015106"/>
    </source>
</evidence>
<protein>
    <submittedName>
        <fullName evidence="2">Uncharacterized protein</fullName>
    </submittedName>
</protein>
<organism evidence="2 3">
    <name type="scientific">Triticum urartu</name>
    <name type="common">Red wild einkorn</name>
    <name type="synonym">Crithodium urartu</name>
    <dbReference type="NCBI Taxonomy" id="4572"/>
    <lineage>
        <taxon>Eukaryota</taxon>
        <taxon>Viridiplantae</taxon>
        <taxon>Streptophyta</taxon>
        <taxon>Embryophyta</taxon>
        <taxon>Tracheophyta</taxon>
        <taxon>Spermatophyta</taxon>
        <taxon>Magnoliopsida</taxon>
        <taxon>Liliopsida</taxon>
        <taxon>Poales</taxon>
        <taxon>Poaceae</taxon>
        <taxon>BOP clade</taxon>
        <taxon>Pooideae</taxon>
        <taxon>Triticodae</taxon>
        <taxon>Triticeae</taxon>
        <taxon>Triticinae</taxon>
        <taxon>Triticum</taxon>
    </lineage>
</organism>
<keyword evidence="1" id="KW-0472">Membrane</keyword>
<dbReference type="AlphaFoldDB" id="A0A8R7UJX6"/>
<evidence type="ECO:0000313" key="2">
    <source>
        <dbReference type="EnsemblPlants" id="TuG1812G0500004486.01.T01.cds260110"/>
    </source>
</evidence>
<evidence type="ECO:0000256" key="1">
    <source>
        <dbReference type="SAM" id="Phobius"/>
    </source>
</evidence>
<reference evidence="2" key="2">
    <citation type="submission" date="2018-03" db="EMBL/GenBank/DDBJ databases">
        <title>The Triticum urartu genome reveals the dynamic nature of wheat genome evolution.</title>
        <authorList>
            <person name="Ling H."/>
            <person name="Ma B."/>
            <person name="Shi X."/>
            <person name="Liu H."/>
            <person name="Dong L."/>
            <person name="Sun H."/>
            <person name="Cao Y."/>
            <person name="Gao Q."/>
            <person name="Zheng S."/>
            <person name="Li Y."/>
            <person name="Yu Y."/>
            <person name="Du H."/>
            <person name="Qi M."/>
            <person name="Li Y."/>
            <person name="Yu H."/>
            <person name="Cui Y."/>
            <person name="Wang N."/>
            <person name="Chen C."/>
            <person name="Wu H."/>
            <person name="Zhao Y."/>
            <person name="Zhang J."/>
            <person name="Li Y."/>
            <person name="Zhou W."/>
            <person name="Zhang B."/>
            <person name="Hu W."/>
            <person name="Eijk M."/>
            <person name="Tang J."/>
            <person name="Witsenboer H."/>
            <person name="Zhao S."/>
            <person name="Li Z."/>
            <person name="Zhang A."/>
            <person name="Wang D."/>
            <person name="Liang C."/>
        </authorList>
    </citation>
    <scope>NUCLEOTIDE SEQUENCE [LARGE SCALE GENOMIC DNA]</scope>
    <source>
        <strain evidence="2">cv. G1812</strain>
    </source>
</reference>
<keyword evidence="1" id="KW-1133">Transmembrane helix</keyword>
<name>A0A8R7UJX6_TRIUA</name>
<feature type="transmembrane region" description="Helical" evidence="1">
    <location>
        <begin position="24"/>
        <end position="44"/>
    </location>
</feature>
<dbReference type="Gramene" id="TuG1812G0500004486.01.T01">
    <property type="protein sequence ID" value="TuG1812G0500004486.01.T01.cds260110"/>
    <property type="gene ID" value="TuG1812G0500004486.01"/>
</dbReference>
<dbReference type="EnsemblPlants" id="TuG1812G0500004486.01.T01">
    <property type="protein sequence ID" value="TuG1812G0500004486.01.T01.cds260110"/>
    <property type="gene ID" value="TuG1812G0500004486.01"/>
</dbReference>
<keyword evidence="1" id="KW-0812">Transmembrane</keyword>